<protein>
    <submittedName>
        <fullName evidence="2">Uncharacterized protein</fullName>
    </submittedName>
</protein>
<feature type="region of interest" description="Disordered" evidence="1">
    <location>
        <begin position="227"/>
        <end position="254"/>
    </location>
</feature>
<dbReference type="AlphaFoldDB" id="A0A7S1AJT6"/>
<feature type="compositionally biased region" description="Basic and acidic residues" evidence="1">
    <location>
        <begin position="243"/>
        <end position="254"/>
    </location>
</feature>
<name>A0A7S1AJT6_NOCSC</name>
<evidence type="ECO:0000256" key="1">
    <source>
        <dbReference type="SAM" id="MobiDB-lite"/>
    </source>
</evidence>
<gene>
    <name evidence="2" type="ORF">NSCI0253_LOCUS30878</name>
</gene>
<dbReference type="EMBL" id="HBFQ01043615">
    <property type="protein sequence ID" value="CAD8856526.1"/>
    <property type="molecule type" value="Transcribed_RNA"/>
</dbReference>
<accession>A0A7S1AJT6</accession>
<organism evidence="2">
    <name type="scientific">Noctiluca scintillans</name>
    <name type="common">Sea sparkle</name>
    <name type="synonym">Red tide dinoflagellate</name>
    <dbReference type="NCBI Taxonomy" id="2966"/>
    <lineage>
        <taxon>Eukaryota</taxon>
        <taxon>Sar</taxon>
        <taxon>Alveolata</taxon>
        <taxon>Dinophyceae</taxon>
        <taxon>Noctilucales</taxon>
        <taxon>Noctilucaceae</taxon>
        <taxon>Noctiluca</taxon>
    </lineage>
</organism>
<sequence length="269" mass="30088">MPAFLFGIAVYCVAFKRRWSERRGHIQLGVRGLVTTAQAVLTIVLVVGDVDMVHNLPLIFFLAVSAASLFVQCFGGDPRMFVVRSIPSFFTCCLMLHNAVCGRPLPWDHGFNCFYGGWVENLWFCRLLHVIDAIRYCFDGLSLVLHYLLPHRGVSETRGNEQFWYRARVRVAGVGIHLCRGFANIEILTGTPNQRSHLEITSNFVRCLLVLAAATSLHRQWLTSGTRSLPTQSATSTAGSKGFNDESSSKDDLREPLFSVTRASERCVC</sequence>
<feature type="compositionally biased region" description="Polar residues" evidence="1">
    <location>
        <begin position="227"/>
        <end position="239"/>
    </location>
</feature>
<reference evidence="2" key="1">
    <citation type="submission" date="2021-01" db="EMBL/GenBank/DDBJ databases">
        <authorList>
            <person name="Corre E."/>
            <person name="Pelletier E."/>
            <person name="Niang G."/>
            <person name="Scheremetjew M."/>
            <person name="Finn R."/>
            <person name="Kale V."/>
            <person name="Holt S."/>
            <person name="Cochrane G."/>
            <person name="Meng A."/>
            <person name="Brown T."/>
            <person name="Cohen L."/>
        </authorList>
    </citation>
    <scope>NUCLEOTIDE SEQUENCE</scope>
</reference>
<evidence type="ECO:0000313" key="2">
    <source>
        <dbReference type="EMBL" id="CAD8856526.1"/>
    </source>
</evidence>
<proteinExistence type="predicted"/>